<evidence type="ECO:0000313" key="1">
    <source>
        <dbReference type="EMBL" id="KAK2960149.1"/>
    </source>
</evidence>
<comment type="caution">
    <text evidence="1">The sequence shown here is derived from an EMBL/GenBank/DDBJ whole genome shotgun (WGS) entry which is preliminary data.</text>
</comment>
<protein>
    <submittedName>
        <fullName evidence="1">Uncharacterized protein</fullName>
    </submittedName>
</protein>
<proteinExistence type="predicted"/>
<sequence>MTFEEKSLIYRSLVALVKADYPFHQAHQDRATQFLESLEPKCGDTQYSNQLVTDLVHSSAGPPCGFLDSILTLVSSRHSTIVAAAFSFLRSSTRAASPAIRDGLVESDLVSKVLATVQPHTLQISGNEKRIVPCVLLAFPSSLMNVADISTINKFNHRETILQKVVLPSSEFVKFLISNRHILSGDLFPYFMSLLCTHIRICPFHQPTLEFVLTSPIVMAFSSCFSIVEGDYDLWNIHVSIEQSLKEWKEEGPEVVQSGKRMIQALFSEGFDDTLEQMIKKKDGYYGSKIVEYIHWITQFLGLNVKWQ</sequence>
<accession>A0ABQ9Y8Y1</accession>
<gene>
    <name evidence="1" type="ORF">BLNAU_5032</name>
</gene>
<dbReference type="Proteomes" id="UP001281761">
    <property type="component" value="Unassembled WGS sequence"/>
</dbReference>
<dbReference type="EMBL" id="JARBJD010000025">
    <property type="protein sequence ID" value="KAK2960149.1"/>
    <property type="molecule type" value="Genomic_DNA"/>
</dbReference>
<reference evidence="1 2" key="1">
    <citation type="journal article" date="2022" name="bioRxiv">
        <title>Genomics of Preaxostyla Flagellates Illuminates Evolutionary Transitions and the Path Towards Mitochondrial Loss.</title>
        <authorList>
            <person name="Novak L.V.F."/>
            <person name="Treitli S.C."/>
            <person name="Pyrih J."/>
            <person name="Halakuc P."/>
            <person name="Pipaliya S.V."/>
            <person name="Vacek V."/>
            <person name="Brzon O."/>
            <person name="Soukal P."/>
            <person name="Eme L."/>
            <person name="Dacks J.B."/>
            <person name="Karnkowska A."/>
            <person name="Elias M."/>
            <person name="Hampl V."/>
        </authorList>
    </citation>
    <scope>NUCLEOTIDE SEQUENCE [LARGE SCALE GENOMIC DNA]</scope>
    <source>
        <strain evidence="1">NAU3</strain>
        <tissue evidence="1">Gut</tissue>
    </source>
</reference>
<keyword evidence="2" id="KW-1185">Reference proteome</keyword>
<organism evidence="1 2">
    <name type="scientific">Blattamonas nauphoetae</name>
    <dbReference type="NCBI Taxonomy" id="2049346"/>
    <lineage>
        <taxon>Eukaryota</taxon>
        <taxon>Metamonada</taxon>
        <taxon>Preaxostyla</taxon>
        <taxon>Oxymonadida</taxon>
        <taxon>Blattamonas</taxon>
    </lineage>
</organism>
<evidence type="ECO:0000313" key="2">
    <source>
        <dbReference type="Proteomes" id="UP001281761"/>
    </source>
</evidence>
<name>A0ABQ9Y8Y1_9EUKA</name>